<reference evidence="2 3" key="1">
    <citation type="submission" date="2023-12" db="EMBL/GenBank/DDBJ databases">
        <title>A high-quality genome assembly for Dillenia turbinata (Dilleniales).</title>
        <authorList>
            <person name="Chanderbali A."/>
        </authorList>
    </citation>
    <scope>NUCLEOTIDE SEQUENCE [LARGE SCALE GENOMIC DNA]</scope>
    <source>
        <strain evidence="2">LSX21</strain>
        <tissue evidence="2">Leaf</tissue>
    </source>
</reference>
<comment type="caution">
    <text evidence="2">The sequence shown here is derived from an EMBL/GenBank/DDBJ whole genome shotgun (WGS) entry which is preliminary data.</text>
</comment>
<dbReference type="PANTHER" id="PTHR34066">
    <property type="entry name" value="GROWTH FACTOR 2"/>
    <property type="match status" value="1"/>
</dbReference>
<name>A0AAN8ULG3_9MAGN</name>
<keyword evidence="3" id="KW-1185">Reference proteome</keyword>
<gene>
    <name evidence="2" type="ORF">RJ641_022394</name>
</gene>
<evidence type="ECO:0000313" key="2">
    <source>
        <dbReference type="EMBL" id="KAK6912793.1"/>
    </source>
</evidence>
<dbReference type="PANTHER" id="PTHR34066:SF1">
    <property type="entry name" value="DUF1764 FAMILY PROTEIN"/>
    <property type="match status" value="1"/>
</dbReference>
<feature type="compositionally biased region" description="Basic and acidic residues" evidence="1">
    <location>
        <begin position="39"/>
        <end position="54"/>
    </location>
</feature>
<dbReference type="Proteomes" id="UP001370490">
    <property type="component" value="Unassembled WGS sequence"/>
</dbReference>
<feature type="compositionally biased region" description="Basic and acidic residues" evidence="1">
    <location>
        <begin position="77"/>
        <end position="89"/>
    </location>
</feature>
<sequence length="156" mass="17456">MTKKKSKTSTIVPEKEKSPILEEEKSSNASKKKSKKSKVVPEKEKSVVWEEERPSAASKKPRSEIDEIFAGKKRKKPVSEKVEKEKSSENVDANSKKTKKSKKSEVSDEGRFVDPPSRPRKRTNDGLAIYTMEELGMDKADAGATPLCPFDCSCCF</sequence>
<proteinExistence type="predicted"/>
<evidence type="ECO:0008006" key="4">
    <source>
        <dbReference type="Google" id="ProtNLM"/>
    </source>
</evidence>
<dbReference type="InterPro" id="IPR013885">
    <property type="entry name" value="DUF1764_euk"/>
</dbReference>
<dbReference type="AlphaFoldDB" id="A0AAN8ULG3"/>
<dbReference type="Pfam" id="PF08576">
    <property type="entry name" value="DUF1764"/>
    <property type="match status" value="1"/>
</dbReference>
<protein>
    <recommendedName>
        <fullName evidence="4">DUF1764 domain-containing protein</fullName>
    </recommendedName>
</protein>
<evidence type="ECO:0000256" key="1">
    <source>
        <dbReference type="SAM" id="MobiDB-lite"/>
    </source>
</evidence>
<dbReference type="EMBL" id="JBAMMX010000027">
    <property type="protein sequence ID" value="KAK6912793.1"/>
    <property type="molecule type" value="Genomic_DNA"/>
</dbReference>
<evidence type="ECO:0000313" key="3">
    <source>
        <dbReference type="Proteomes" id="UP001370490"/>
    </source>
</evidence>
<feature type="compositionally biased region" description="Basic and acidic residues" evidence="1">
    <location>
        <begin position="103"/>
        <end position="112"/>
    </location>
</feature>
<organism evidence="2 3">
    <name type="scientific">Dillenia turbinata</name>
    <dbReference type="NCBI Taxonomy" id="194707"/>
    <lineage>
        <taxon>Eukaryota</taxon>
        <taxon>Viridiplantae</taxon>
        <taxon>Streptophyta</taxon>
        <taxon>Embryophyta</taxon>
        <taxon>Tracheophyta</taxon>
        <taxon>Spermatophyta</taxon>
        <taxon>Magnoliopsida</taxon>
        <taxon>eudicotyledons</taxon>
        <taxon>Gunneridae</taxon>
        <taxon>Pentapetalae</taxon>
        <taxon>Dilleniales</taxon>
        <taxon>Dilleniaceae</taxon>
        <taxon>Dillenia</taxon>
    </lineage>
</organism>
<feature type="compositionally biased region" description="Basic and acidic residues" evidence="1">
    <location>
        <begin position="13"/>
        <end position="26"/>
    </location>
</feature>
<feature type="region of interest" description="Disordered" evidence="1">
    <location>
        <begin position="1"/>
        <end position="125"/>
    </location>
</feature>
<accession>A0AAN8ULG3</accession>